<proteinExistence type="predicted"/>
<evidence type="ECO:0000313" key="2">
    <source>
        <dbReference type="Proteomes" id="UP001359485"/>
    </source>
</evidence>
<sequence>MESDLEIMVRHIKSVEMTWSEKRLVRDSLSTTELPDLVNELGGTFPPNLPVSFLTENSSTVTAQTGSTALIPCIVLNIGDGLSLDVLHAGHIVNFDHPRLYQALQFLISS</sequence>
<gene>
    <name evidence="1" type="ORF">RUM44_011478</name>
</gene>
<accession>A0ABR1ARP3</accession>
<dbReference type="Proteomes" id="UP001359485">
    <property type="component" value="Unassembled WGS sequence"/>
</dbReference>
<evidence type="ECO:0000313" key="1">
    <source>
        <dbReference type="EMBL" id="KAK6624619.1"/>
    </source>
</evidence>
<reference evidence="1 2" key="1">
    <citation type="submission" date="2023-09" db="EMBL/GenBank/DDBJ databases">
        <title>Genomes of two closely related lineages of the louse Polyplax serrata with different host specificities.</title>
        <authorList>
            <person name="Martinu J."/>
            <person name="Tarabai H."/>
            <person name="Stefka J."/>
            <person name="Hypsa V."/>
        </authorList>
    </citation>
    <scope>NUCLEOTIDE SEQUENCE [LARGE SCALE GENOMIC DNA]</scope>
    <source>
        <strain evidence="1">98ZLc_SE</strain>
    </source>
</reference>
<dbReference type="EMBL" id="JAWJWF010000046">
    <property type="protein sequence ID" value="KAK6624619.1"/>
    <property type="molecule type" value="Genomic_DNA"/>
</dbReference>
<name>A0ABR1ARP3_POLSC</name>
<comment type="caution">
    <text evidence="1">The sequence shown here is derived from an EMBL/GenBank/DDBJ whole genome shotgun (WGS) entry which is preliminary data.</text>
</comment>
<keyword evidence="2" id="KW-1185">Reference proteome</keyword>
<organism evidence="1 2">
    <name type="scientific">Polyplax serrata</name>
    <name type="common">Common mouse louse</name>
    <dbReference type="NCBI Taxonomy" id="468196"/>
    <lineage>
        <taxon>Eukaryota</taxon>
        <taxon>Metazoa</taxon>
        <taxon>Ecdysozoa</taxon>
        <taxon>Arthropoda</taxon>
        <taxon>Hexapoda</taxon>
        <taxon>Insecta</taxon>
        <taxon>Pterygota</taxon>
        <taxon>Neoptera</taxon>
        <taxon>Paraneoptera</taxon>
        <taxon>Psocodea</taxon>
        <taxon>Troctomorpha</taxon>
        <taxon>Phthiraptera</taxon>
        <taxon>Anoplura</taxon>
        <taxon>Polyplacidae</taxon>
        <taxon>Polyplax</taxon>
    </lineage>
</organism>
<protein>
    <submittedName>
        <fullName evidence="1">Uncharacterized protein</fullName>
    </submittedName>
</protein>